<dbReference type="Proteomes" id="UP000288805">
    <property type="component" value="Unassembled WGS sequence"/>
</dbReference>
<feature type="region of interest" description="Disordered" evidence="1">
    <location>
        <begin position="128"/>
        <end position="192"/>
    </location>
</feature>
<accession>A0A438GJN7</accession>
<feature type="compositionally biased region" description="Basic and acidic residues" evidence="1">
    <location>
        <begin position="162"/>
        <end position="172"/>
    </location>
</feature>
<sequence>MEKRKQGMKTGDTAAVFHCTFGALPEVQFLRSTYHFKAQKVKNPTIQTISGWEVKRESPRYTQPGQAPLQASNLKQAIMNLSKNPKGIYEVEAQEGESLQVREVKVVITLRSGKEVDLPIAKIEHKLESEAEKEKGEEIKGKRKGNSVKNEDLESTVDEEPERTINQEDMMKKHTPPPFSQALHGKKGINNA</sequence>
<dbReference type="EMBL" id="QGNW01000414">
    <property type="protein sequence ID" value="RVW72439.1"/>
    <property type="molecule type" value="Genomic_DNA"/>
</dbReference>
<feature type="compositionally biased region" description="Basic and acidic residues" evidence="1">
    <location>
        <begin position="128"/>
        <end position="140"/>
    </location>
</feature>
<name>A0A438GJN7_VITVI</name>
<evidence type="ECO:0000313" key="3">
    <source>
        <dbReference type="Proteomes" id="UP000288805"/>
    </source>
</evidence>
<organism evidence="2 3">
    <name type="scientific">Vitis vinifera</name>
    <name type="common">Grape</name>
    <dbReference type="NCBI Taxonomy" id="29760"/>
    <lineage>
        <taxon>Eukaryota</taxon>
        <taxon>Viridiplantae</taxon>
        <taxon>Streptophyta</taxon>
        <taxon>Embryophyta</taxon>
        <taxon>Tracheophyta</taxon>
        <taxon>Spermatophyta</taxon>
        <taxon>Magnoliopsida</taxon>
        <taxon>eudicotyledons</taxon>
        <taxon>Gunneridae</taxon>
        <taxon>Pentapetalae</taxon>
        <taxon>rosids</taxon>
        <taxon>Vitales</taxon>
        <taxon>Vitaceae</taxon>
        <taxon>Viteae</taxon>
        <taxon>Vitis</taxon>
    </lineage>
</organism>
<proteinExistence type="predicted"/>
<reference evidence="2 3" key="1">
    <citation type="journal article" date="2018" name="PLoS Genet.">
        <title>Population sequencing reveals clonal diversity and ancestral inbreeding in the grapevine cultivar Chardonnay.</title>
        <authorList>
            <person name="Roach M.J."/>
            <person name="Johnson D.L."/>
            <person name="Bohlmann J."/>
            <person name="van Vuuren H.J."/>
            <person name="Jones S.J."/>
            <person name="Pretorius I.S."/>
            <person name="Schmidt S.A."/>
            <person name="Borneman A.R."/>
        </authorList>
    </citation>
    <scope>NUCLEOTIDE SEQUENCE [LARGE SCALE GENOMIC DNA]</scope>
    <source>
        <strain evidence="3">cv. Chardonnay</strain>
        <tissue evidence="2">Leaf</tissue>
    </source>
</reference>
<protein>
    <submittedName>
        <fullName evidence="2">Uncharacterized protein</fullName>
    </submittedName>
</protein>
<evidence type="ECO:0000313" key="2">
    <source>
        <dbReference type="EMBL" id="RVW72439.1"/>
    </source>
</evidence>
<dbReference type="AlphaFoldDB" id="A0A438GJN7"/>
<gene>
    <name evidence="2" type="ORF">CK203_060470</name>
</gene>
<comment type="caution">
    <text evidence="2">The sequence shown here is derived from an EMBL/GenBank/DDBJ whole genome shotgun (WGS) entry which is preliminary data.</text>
</comment>
<evidence type="ECO:0000256" key="1">
    <source>
        <dbReference type="SAM" id="MobiDB-lite"/>
    </source>
</evidence>